<protein>
    <recommendedName>
        <fullName evidence="4">SNF7 family protein</fullName>
    </recommendedName>
</protein>
<feature type="region of interest" description="Disordered" evidence="1">
    <location>
        <begin position="201"/>
        <end position="227"/>
    </location>
</feature>
<dbReference type="EMBL" id="CP007026">
    <property type="protein sequence ID" value="AJA92181.1"/>
    <property type="molecule type" value="Genomic_DNA"/>
</dbReference>
<evidence type="ECO:0008006" key="4">
    <source>
        <dbReference type="Google" id="ProtNLM"/>
    </source>
</evidence>
<gene>
    <name evidence="2" type="ORF">T478_0720</name>
</gene>
<dbReference type="STRING" id="1410606.T478_0720"/>
<organism evidence="2 3">
    <name type="scientific">Candidatus Nitrosopelagicus brevis</name>
    <dbReference type="NCBI Taxonomy" id="1410606"/>
    <lineage>
        <taxon>Archaea</taxon>
        <taxon>Nitrososphaerota</taxon>
    </lineage>
</organism>
<accession>A0A0A7V1Z4</accession>
<proteinExistence type="predicted"/>
<dbReference type="AlphaFoldDB" id="A0A0A7V1Z4"/>
<reference evidence="2 3" key="1">
    <citation type="journal article" date="2015" name="Proc. Natl. Acad. Sci. U.S.A.">
        <title>Genomic and proteomic characterization of "Candidatus Nitrosopelagicus brevis": An ammonia-oxidizing archaeon from the open ocean.</title>
        <authorList>
            <person name="Santoro A.E."/>
            <person name="Dupont C.L."/>
            <person name="Richter R.A."/>
            <person name="Craig M.T."/>
            <person name="Carini P."/>
            <person name="McIlvin M.R."/>
            <person name="Yang Y."/>
            <person name="Orsi W.D."/>
            <person name="Moran D.M."/>
            <person name="Saito M.A."/>
        </authorList>
    </citation>
    <scope>NUCLEOTIDE SEQUENCE [LARGE SCALE GENOMIC DNA]</scope>
    <source>
        <strain evidence="3">V2</strain>
    </source>
</reference>
<dbReference type="Proteomes" id="UP000030944">
    <property type="component" value="Chromosome"/>
</dbReference>
<sequence>MPNFSVSYMVSFSEKWNVLKNKETLSQKFMGTVKPDAPLKNRLDVAQKRLQQQIVKLGETEQKLKQKDSMFMDKIVEATKTNNQAYAKMYATELAEIRKNNKTVSNAKLSMEQVQIRLNTVSELGDVVVTLSPCMSLIKGLSTSLGGMMPEVAESMQDLSSMLGDIATGTTITNEGTMGEFTTSNKEAQTILDEAQAMVEGQTRQSMPEPPVSGNSVEDILREREAI</sequence>
<dbReference type="HOGENOM" id="CLU_095961_1_0_2"/>
<evidence type="ECO:0000313" key="3">
    <source>
        <dbReference type="Proteomes" id="UP000030944"/>
    </source>
</evidence>
<dbReference type="KEGG" id="nbv:T478_0720"/>
<dbReference type="Gene3D" id="6.10.140.1230">
    <property type="match status" value="1"/>
</dbReference>
<evidence type="ECO:0000313" key="2">
    <source>
        <dbReference type="EMBL" id="AJA92181.1"/>
    </source>
</evidence>
<evidence type="ECO:0000256" key="1">
    <source>
        <dbReference type="SAM" id="MobiDB-lite"/>
    </source>
</evidence>
<name>A0A0A7V1Z4_9ARCH</name>